<dbReference type="SMART" id="SM00267">
    <property type="entry name" value="GGDEF"/>
    <property type="match status" value="1"/>
</dbReference>
<evidence type="ECO:0000256" key="1">
    <source>
        <dbReference type="ARBA" id="ARBA00004651"/>
    </source>
</evidence>
<keyword evidence="2" id="KW-1003">Cell membrane</keyword>
<dbReference type="CDD" id="cd18774">
    <property type="entry name" value="PDC2_HK_sensor"/>
    <property type="match status" value="1"/>
</dbReference>
<dbReference type="NCBIfam" id="TIGR00254">
    <property type="entry name" value="GGDEF"/>
    <property type="match status" value="1"/>
</dbReference>
<comment type="caution">
    <text evidence="7">The sequence shown here is derived from an EMBL/GenBank/DDBJ whole genome shotgun (WGS) entry which is preliminary data.</text>
</comment>
<dbReference type="InterPro" id="IPR029787">
    <property type="entry name" value="Nucleotide_cyclase"/>
</dbReference>
<dbReference type="Gene3D" id="3.30.450.20">
    <property type="entry name" value="PAS domain"/>
    <property type="match status" value="1"/>
</dbReference>
<dbReference type="GO" id="GO:1902201">
    <property type="term" value="P:negative regulation of bacterial-type flagellum-dependent cell motility"/>
    <property type="evidence" value="ECO:0007669"/>
    <property type="project" value="TreeGrafter"/>
</dbReference>
<dbReference type="GeneID" id="301137751"/>
<feature type="domain" description="GGDEF" evidence="6">
    <location>
        <begin position="390"/>
        <end position="520"/>
    </location>
</feature>
<keyword evidence="5" id="KW-0472">Membrane</keyword>
<dbReference type="PANTHER" id="PTHR45138">
    <property type="entry name" value="REGULATORY COMPONENTS OF SENSORY TRANSDUCTION SYSTEM"/>
    <property type="match status" value="1"/>
</dbReference>
<dbReference type="OrthoDB" id="9759607at2"/>
<sequence>MKKINLKLHHLIISVAVLAFLLTIASSLWSSYHTNTQSLQESTLETNHAYAQKLAMTANDYMKETLQTLNISAEEITAIFDDENKLLHEADRVKNQTNTFNSVAIVDAQGEVLATSPQSLDLKGKTLTSKAIKEAIIQKKPLISKPYKGITNRLLIFISVPIFAEEGSYLGLIGGTIYLKEDNVLNEVLGEHFYKDGSYVYVVDNDGRIIYHQDKSRINDVVSDNKVVSEMLENHSTGAARLINSKGKDMLAGYSYISIADWGVVAQRSTEIALEPATKMVKQMLYFALPLLLVSLIIILWASLKIARPLQQLATLTESSMKANEEKNLAQVPGWYYEVIQLKKALIQSLTFLHGQVSFFMDQSTTDPLTGLTNRRTLNERMQKWTSGNTPYSIILIDIDHFKSVNDTYGHGVGDEVLKFLALKMKKATRVNDLCCRYGGEEFIILLPNTSATEANLVAEQLRTEIERTISPTGKNITISAGIAEYPLMASEPETMIRLADQCLYEAKEQGRNRVVMAKDISIVL</sequence>
<dbReference type="GO" id="GO:0005886">
    <property type="term" value="C:plasma membrane"/>
    <property type="evidence" value="ECO:0007669"/>
    <property type="project" value="UniProtKB-SubCell"/>
</dbReference>
<dbReference type="GO" id="GO:0052621">
    <property type="term" value="F:diguanylate cyclase activity"/>
    <property type="evidence" value="ECO:0007669"/>
    <property type="project" value="TreeGrafter"/>
</dbReference>
<dbReference type="SUPFAM" id="SSF55073">
    <property type="entry name" value="Nucleotide cyclase"/>
    <property type="match status" value="1"/>
</dbReference>
<dbReference type="InterPro" id="IPR033479">
    <property type="entry name" value="dCache_1"/>
</dbReference>
<dbReference type="CDD" id="cd01949">
    <property type="entry name" value="GGDEF"/>
    <property type="match status" value="1"/>
</dbReference>
<dbReference type="RefSeq" id="WP_053418140.1">
    <property type="nucleotide sequence ID" value="NZ_JBCMHV010000025.1"/>
</dbReference>
<dbReference type="EMBL" id="LILB01000005">
    <property type="protein sequence ID" value="KOO49960.1"/>
    <property type="molecule type" value="Genomic_DNA"/>
</dbReference>
<reference evidence="8" key="1">
    <citation type="submission" date="2015-08" db="EMBL/GenBank/DDBJ databases">
        <title>Fjat-10028 dsm 16317.</title>
        <authorList>
            <person name="Liu B."/>
            <person name="Wang J."/>
            <person name="Zhu Y."/>
            <person name="Liu G."/>
            <person name="Chen Q."/>
            <person name="Chen Z."/>
            <person name="Lan J."/>
            <person name="Che J."/>
            <person name="Ge C."/>
            <person name="Shi H."/>
            <person name="Pan Z."/>
            <person name="Liu X."/>
        </authorList>
    </citation>
    <scope>NUCLEOTIDE SEQUENCE [LARGE SCALE GENOMIC DNA]</scope>
    <source>
        <strain evidence="8">DSM 16317</strain>
    </source>
</reference>
<organism evidence="7 8">
    <name type="scientific">Viridibacillus arvi</name>
    <dbReference type="NCBI Taxonomy" id="263475"/>
    <lineage>
        <taxon>Bacteria</taxon>
        <taxon>Bacillati</taxon>
        <taxon>Bacillota</taxon>
        <taxon>Bacilli</taxon>
        <taxon>Bacillales</taxon>
        <taxon>Caryophanaceae</taxon>
        <taxon>Viridibacillus</taxon>
    </lineage>
</organism>
<accession>A0A0M0LFX2</accession>
<gene>
    <name evidence="7" type="ORF">AMD00_16795</name>
</gene>
<dbReference type="PROSITE" id="PS50887">
    <property type="entry name" value="GGDEF"/>
    <property type="match status" value="1"/>
</dbReference>
<evidence type="ECO:0000256" key="2">
    <source>
        <dbReference type="ARBA" id="ARBA00022475"/>
    </source>
</evidence>
<dbReference type="PATRIC" id="fig|263475.3.peg.4649"/>
<dbReference type="Gene3D" id="3.30.70.270">
    <property type="match status" value="1"/>
</dbReference>
<dbReference type="Pfam" id="PF00990">
    <property type="entry name" value="GGDEF"/>
    <property type="match status" value="1"/>
</dbReference>
<keyword evidence="4" id="KW-1133">Transmembrane helix</keyword>
<dbReference type="FunFam" id="3.30.70.270:FF:000001">
    <property type="entry name" value="Diguanylate cyclase domain protein"/>
    <property type="match status" value="1"/>
</dbReference>
<dbReference type="GO" id="GO:0043709">
    <property type="term" value="P:cell adhesion involved in single-species biofilm formation"/>
    <property type="evidence" value="ECO:0007669"/>
    <property type="project" value="TreeGrafter"/>
</dbReference>
<dbReference type="InterPro" id="IPR043128">
    <property type="entry name" value="Rev_trsase/Diguanyl_cyclase"/>
</dbReference>
<keyword evidence="3" id="KW-0812">Transmembrane</keyword>
<evidence type="ECO:0000256" key="4">
    <source>
        <dbReference type="ARBA" id="ARBA00022989"/>
    </source>
</evidence>
<dbReference type="STRING" id="263475.AMD00_16795"/>
<dbReference type="InterPro" id="IPR000160">
    <property type="entry name" value="GGDEF_dom"/>
</dbReference>
<evidence type="ECO:0000256" key="3">
    <source>
        <dbReference type="ARBA" id="ARBA00022692"/>
    </source>
</evidence>
<dbReference type="Pfam" id="PF02743">
    <property type="entry name" value="dCache_1"/>
    <property type="match status" value="1"/>
</dbReference>
<evidence type="ECO:0000313" key="8">
    <source>
        <dbReference type="Proteomes" id="UP000036867"/>
    </source>
</evidence>
<name>A0A0M0LFX2_9BACL</name>
<dbReference type="Proteomes" id="UP000036867">
    <property type="component" value="Unassembled WGS sequence"/>
</dbReference>
<comment type="subcellular location">
    <subcellularLocation>
        <location evidence="1">Cell membrane</location>
        <topology evidence="1">Multi-pass membrane protein</topology>
    </subcellularLocation>
</comment>
<protein>
    <submittedName>
        <fullName evidence="7">Diguanylate cyclase</fullName>
    </submittedName>
</protein>
<evidence type="ECO:0000313" key="7">
    <source>
        <dbReference type="EMBL" id="KOO49960.1"/>
    </source>
</evidence>
<keyword evidence="8" id="KW-1185">Reference proteome</keyword>
<dbReference type="InterPro" id="IPR029151">
    <property type="entry name" value="Sensor-like_sf"/>
</dbReference>
<dbReference type="PANTHER" id="PTHR45138:SF9">
    <property type="entry name" value="DIGUANYLATE CYCLASE DGCM-RELATED"/>
    <property type="match status" value="1"/>
</dbReference>
<dbReference type="AlphaFoldDB" id="A0A0M0LFX2"/>
<dbReference type="InterPro" id="IPR050469">
    <property type="entry name" value="Diguanylate_Cyclase"/>
</dbReference>
<dbReference type="SUPFAM" id="SSF103190">
    <property type="entry name" value="Sensory domain-like"/>
    <property type="match status" value="2"/>
</dbReference>
<evidence type="ECO:0000256" key="5">
    <source>
        <dbReference type="ARBA" id="ARBA00023136"/>
    </source>
</evidence>
<evidence type="ECO:0000259" key="6">
    <source>
        <dbReference type="PROSITE" id="PS50887"/>
    </source>
</evidence>
<dbReference type="CDD" id="cd18773">
    <property type="entry name" value="PDC1_HK_sensor"/>
    <property type="match status" value="1"/>
</dbReference>
<proteinExistence type="predicted"/>